<feature type="compositionally biased region" description="Basic and acidic residues" evidence="1">
    <location>
        <begin position="261"/>
        <end position="271"/>
    </location>
</feature>
<dbReference type="AlphaFoldDB" id="A0A846X9R5"/>
<proteinExistence type="predicted"/>
<dbReference type="Proteomes" id="UP000565715">
    <property type="component" value="Unassembled WGS sequence"/>
</dbReference>
<name>A0A846X9R5_9NOCA</name>
<organism evidence="2 3">
    <name type="scientific">Nocardia speluncae</name>
    <dbReference type="NCBI Taxonomy" id="419477"/>
    <lineage>
        <taxon>Bacteria</taxon>
        <taxon>Bacillati</taxon>
        <taxon>Actinomycetota</taxon>
        <taxon>Actinomycetes</taxon>
        <taxon>Mycobacteriales</taxon>
        <taxon>Nocardiaceae</taxon>
        <taxon>Nocardia</taxon>
    </lineage>
</organism>
<feature type="region of interest" description="Disordered" evidence="1">
    <location>
        <begin position="252"/>
        <end position="271"/>
    </location>
</feature>
<sequence>MSVGDDQSTIAGGRFAVWRPRFWWIARRTDLMNLADPDATDQRIRWSDKDKVDWSAVADTADEIAAQLERDDVVADHRNYSDEGTLLWVDCTTRQLGEAEQIILKSWFQTGIPPSMDPWHRHLTDGRHRLWNSWQARPAARLPISSLLLRWASNGHTTRENDNYAKRLRDVPWFDPSVGANRRYAVHVHWVMQGNHNFFYTDHREGPSVGVQVEDLPVPDDLVTYFGDGPRMLPPQSPRLRDRLPQVLRRMRTKSPQGVDQIRDGRKGRPC</sequence>
<protein>
    <submittedName>
        <fullName evidence="2">Uncharacterized protein</fullName>
    </submittedName>
</protein>
<reference evidence="2 3" key="1">
    <citation type="submission" date="2020-04" db="EMBL/GenBank/DDBJ databases">
        <title>MicrobeNet Type strains.</title>
        <authorList>
            <person name="Nicholson A.C."/>
        </authorList>
    </citation>
    <scope>NUCLEOTIDE SEQUENCE [LARGE SCALE GENOMIC DNA]</scope>
    <source>
        <strain evidence="2 3">DSM 45078</strain>
    </source>
</reference>
<evidence type="ECO:0000313" key="2">
    <source>
        <dbReference type="EMBL" id="NKY32991.1"/>
    </source>
</evidence>
<comment type="caution">
    <text evidence="2">The sequence shown here is derived from an EMBL/GenBank/DDBJ whole genome shotgun (WGS) entry which is preliminary data.</text>
</comment>
<gene>
    <name evidence="2" type="ORF">HGA13_07875</name>
</gene>
<dbReference type="RefSeq" id="WP_068048500.1">
    <property type="nucleotide sequence ID" value="NZ_JAAXOO010000002.1"/>
</dbReference>
<accession>A0A846X9R5</accession>
<dbReference type="EMBL" id="JAAXOO010000002">
    <property type="protein sequence ID" value="NKY32991.1"/>
    <property type="molecule type" value="Genomic_DNA"/>
</dbReference>
<evidence type="ECO:0000256" key="1">
    <source>
        <dbReference type="SAM" id="MobiDB-lite"/>
    </source>
</evidence>
<keyword evidence="3" id="KW-1185">Reference proteome</keyword>
<evidence type="ECO:0000313" key="3">
    <source>
        <dbReference type="Proteomes" id="UP000565715"/>
    </source>
</evidence>